<evidence type="ECO:0000313" key="3">
    <source>
        <dbReference type="EMBL" id="SON89151.1"/>
    </source>
</evidence>
<keyword evidence="1" id="KW-1133">Transmembrane helix</keyword>
<comment type="caution">
    <text evidence="3">The sequence shown here is derived from an EMBL/GenBank/DDBJ whole genome shotgun (WGS) entry which is preliminary data.</text>
</comment>
<dbReference type="EMBL" id="OCYT01000098">
    <property type="protein sequence ID" value="SON81819.1"/>
    <property type="molecule type" value="Genomic_DNA"/>
</dbReference>
<evidence type="ECO:0000313" key="2">
    <source>
        <dbReference type="EMBL" id="SON81819.1"/>
    </source>
</evidence>
<evidence type="ECO:0000313" key="5">
    <source>
        <dbReference type="Proteomes" id="UP000234181"/>
    </source>
</evidence>
<accession>A0AB38E233</accession>
<feature type="transmembrane region" description="Helical" evidence="1">
    <location>
        <begin position="15"/>
        <end position="35"/>
    </location>
</feature>
<proteinExistence type="predicted"/>
<gene>
    <name evidence="2" type="ORF">XAP6984_420191</name>
    <name evidence="3" type="ORF">XAP7430_400209</name>
</gene>
<sequence length="59" mass="6079">MASQSGSALTQKVQGAAPLVTLLVYRYLIFAGLGLRPRPPRSAATGDLCGIYAMANSGP</sequence>
<protein>
    <submittedName>
        <fullName evidence="3">Uncharacterized protein</fullName>
    </submittedName>
</protein>
<keyword evidence="1" id="KW-0812">Transmembrane</keyword>
<keyword evidence="5" id="KW-1185">Reference proteome</keyword>
<name>A0AB38E233_XANCH</name>
<reference evidence="4 5" key="1">
    <citation type="submission" date="2017-10" db="EMBL/GenBank/DDBJ databases">
        <authorList>
            <person name="Regsiter A."/>
            <person name="William W."/>
        </authorList>
    </citation>
    <scope>NUCLEOTIDE SEQUENCE [LARGE SCALE GENOMIC DNA]</scope>
    <source>
        <strain evidence="2 5">CFBP6984</strain>
        <strain evidence="3 4">CFBP7430</strain>
    </source>
</reference>
<evidence type="ECO:0000256" key="1">
    <source>
        <dbReference type="SAM" id="Phobius"/>
    </source>
</evidence>
<evidence type="ECO:0000313" key="4">
    <source>
        <dbReference type="Proteomes" id="UP000234166"/>
    </source>
</evidence>
<dbReference type="Proteomes" id="UP000234166">
    <property type="component" value="Unassembled WGS sequence"/>
</dbReference>
<keyword evidence="1" id="KW-0472">Membrane</keyword>
<dbReference type="Proteomes" id="UP000234181">
    <property type="component" value="Unassembled WGS sequence"/>
</dbReference>
<organism evidence="3 4">
    <name type="scientific">Xanthomonas campestris pv. phaseoli</name>
    <dbReference type="NCBI Taxonomy" id="317013"/>
    <lineage>
        <taxon>Bacteria</taxon>
        <taxon>Pseudomonadati</taxon>
        <taxon>Pseudomonadota</taxon>
        <taxon>Gammaproteobacteria</taxon>
        <taxon>Lysobacterales</taxon>
        <taxon>Lysobacteraceae</taxon>
        <taxon>Xanthomonas</taxon>
    </lineage>
</organism>
<dbReference type="AlphaFoldDB" id="A0AB38E233"/>
<dbReference type="EMBL" id="OCYS01000095">
    <property type="protein sequence ID" value="SON89151.1"/>
    <property type="molecule type" value="Genomic_DNA"/>
</dbReference>